<evidence type="ECO:0000256" key="7">
    <source>
        <dbReference type="ARBA" id="ARBA00022840"/>
    </source>
</evidence>
<evidence type="ECO:0000256" key="8">
    <source>
        <dbReference type="SAM" id="Phobius"/>
    </source>
</evidence>
<dbReference type="Pfam" id="PF07536">
    <property type="entry name" value="HWE_HK"/>
    <property type="match status" value="1"/>
</dbReference>
<dbReference type="EC" id="2.7.13.3" evidence="2"/>
<keyword evidence="3" id="KW-0597">Phosphoprotein</keyword>
<keyword evidence="8" id="KW-0472">Membrane</keyword>
<evidence type="ECO:0000313" key="11">
    <source>
        <dbReference type="Proteomes" id="UP001379235"/>
    </source>
</evidence>
<keyword evidence="4 10" id="KW-0808">Transferase</keyword>
<protein>
    <recommendedName>
        <fullName evidence="2">histidine kinase</fullName>
        <ecNumber evidence="2">2.7.13.3</ecNumber>
    </recommendedName>
</protein>
<dbReference type="Proteomes" id="UP001379235">
    <property type="component" value="Unassembled WGS sequence"/>
</dbReference>
<dbReference type="PANTHER" id="PTHR41523">
    <property type="entry name" value="TWO-COMPONENT SYSTEM SENSOR PROTEIN"/>
    <property type="match status" value="1"/>
</dbReference>
<evidence type="ECO:0000313" key="10">
    <source>
        <dbReference type="EMBL" id="MEJ6011193.1"/>
    </source>
</evidence>
<feature type="domain" description="Signal transduction histidine kinase HWE region" evidence="9">
    <location>
        <begin position="52"/>
        <end position="130"/>
    </location>
</feature>
<dbReference type="SMART" id="SM00911">
    <property type="entry name" value="HWE_HK"/>
    <property type="match status" value="1"/>
</dbReference>
<dbReference type="RefSeq" id="WP_339968163.1">
    <property type="nucleotide sequence ID" value="NZ_JBBHJY010000008.1"/>
</dbReference>
<dbReference type="GO" id="GO:0004673">
    <property type="term" value="F:protein histidine kinase activity"/>
    <property type="evidence" value="ECO:0007669"/>
    <property type="project" value="UniProtKB-EC"/>
</dbReference>
<evidence type="ECO:0000256" key="3">
    <source>
        <dbReference type="ARBA" id="ARBA00022553"/>
    </source>
</evidence>
<evidence type="ECO:0000259" key="9">
    <source>
        <dbReference type="SMART" id="SM00911"/>
    </source>
</evidence>
<sequence length="209" mass="22399">MHSYIQPPWPSGTIIAIVTIALAAIIQVGTVLRSTVRQLDATETQVATLNDELLHRSRNALQIIQALASGAKASQDPAAFYRSLEGRLKAMADANLLLQYGAAHGCTLHEVISVALKPFDCDRITFDVAVGQIESGSVVPLALALHELATNATKYGALSNDSGRVSITCSTECQNGLTETAIFWTEIGGPTVSPPLRRKRLAAPFCKRF</sequence>
<evidence type="ECO:0000256" key="5">
    <source>
        <dbReference type="ARBA" id="ARBA00022741"/>
    </source>
</evidence>
<dbReference type="PANTHER" id="PTHR41523:SF8">
    <property type="entry name" value="ETHYLENE RESPONSE SENSOR PROTEIN"/>
    <property type="match status" value="1"/>
</dbReference>
<keyword evidence="11" id="KW-1185">Reference proteome</keyword>
<comment type="caution">
    <text evidence="10">The sequence shown here is derived from an EMBL/GenBank/DDBJ whole genome shotgun (WGS) entry which is preliminary data.</text>
</comment>
<dbReference type="InterPro" id="IPR011102">
    <property type="entry name" value="Sig_transdc_His_kinase_HWE"/>
</dbReference>
<keyword evidence="8" id="KW-1133">Transmembrane helix</keyword>
<organism evidence="10 11">
    <name type="scientific">Novosphingobium aquae</name>
    <dbReference type="NCBI Taxonomy" id="3133435"/>
    <lineage>
        <taxon>Bacteria</taxon>
        <taxon>Pseudomonadati</taxon>
        <taxon>Pseudomonadota</taxon>
        <taxon>Alphaproteobacteria</taxon>
        <taxon>Sphingomonadales</taxon>
        <taxon>Sphingomonadaceae</taxon>
        <taxon>Novosphingobium</taxon>
    </lineage>
</organism>
<accession>A0ABU8SB43</accession>
<name>A0ABU8SB43_9SPHN</name>
<feature type="transmembrane region" description="Helical" evidence="8">
    <location>
        <begin position="12"/>
        <end position="32"/>
    </location>
</feature>
<evidence type="ECO:0000256" key="6">
    <source>
        <dbReference type="ARBA" id="ARBA00022777"/>
    </source>
</evidence>
<keyword evidence="6 10" id="KW-0418">Kinase</keyword>
<evidence type="ECO:0000256" key="2">
    <source>
        <dbReference type="ARBA" id="ARBA00012438"/>
    </source>
</evidence>
<keyword evidence="7" id="KW-0067">ATP-binding</keyword>
<dbReference type="EMBL" id="JBBHJY010000008">
    <property type="protein sequence ID" value="MEJ6011193.1"/>
    <property type="molecule type" value="Genomic_DNA"/>
</dbReference>
<keyword evidence="8" id="KW-0812">Transmembrane</keyword>
<proteinExistence type="predicted"/>
<evidence type="ECO:0000256" key="1">
    <source>
        <dbReference type="ARBA" id="ARBA00000085"/>
    </source>
</evidence>
<evidence type="ECO:0000256" key="4">
    <source>
        <dbReference type="ARBA" id="ARBA00022679"/>
    </source>
</evidence>
<reference evidence="10 11" key="1">
    <citation type="submission" date="2024-03" db="EMBL/GenBank/DDBJ databases">
        <authorList>
            <person name="Jo J.-H."/>
        </authorList>
    </citation>
    <scope>NUCLEOTIDE SEQUENCE [LARGE SCALE GENOMIC DNA]</scope>
    <source>
        <strain evidence="10 11">AS3R-12</strain>
    </source>
</reference>
<keyword evidence="5" id="KW-0547">Nucleotide-binding</keyword>
<comment type="catalytic activity">
    <reaction evidence="1">
        <text>ATP + protein L-histidine = ADP + protein N-phospho-L-histidine.</text>
        <dbReference type="EC" id="2.7.13.3"/>
    </reaction>
</comment>
<gene>
    <name evidence="10" type="ORF">WG900_14815</name>
</gene>